<proteinExistence type="predicted"/>
<keyword evidence="4" id="KW-1185">Reference proteome</keyword>
<dbReference type="Proteomes" id="UP000509750">
    <property type="component" value="Chromosome"/>
</dbReference>
<feature type="transmembrane region" description="Helical" evidence="2">
    <location>
        <begin position="276"/>
        <end position="294"/>
    </location>
</feature>
<keyword evidence="2" id="KW-0812">Transmembrane</keyword>
<name>A0A7D5K1L8_9EURY</name>
<dbReference type="RefSeq" id="WP_179169576.1">
    <property type="nucleotide sequence ID" value="NZ_CP058529.1"/>
</dbReference>
<feature type="region of interest" description="Disordered" evidence="1">
    <location>
        <begin position="1"/>
        <end position="26"/>
    </location>
</feature>
<accession>A0A7D5K1L8</accession>
<evidence type="ECO:0000256" key="2">
    <source>
        <dbReference type="SAM" id="Phobius"/>
    </source>
</evidence>
<dbReference type="AlphaFoldDB" id="A0A7D5K1L8"/>
<dbReference type="KEGG" id="halg:HUG10_10745"/>
<feature type="compositionally biased region" description="Pro residues" evidence="1">
    <location>
        <begin position="1"/>
        <end position="23"/>
    </location>
</feature>
<evidence type="ECO:0000313" key="4">
    <source>
        <dbReference type="Proteomes" id="UP000509750"/>
    </source>
</evidence>
<dbReference type="EMBL" id="CP058529">
    <property type="protein sequence ID" value="QLG28001.1"/>
    <property type="molecule type" value="Genomic_DNA"/>
</dbReference>
<dbReference type="GeneID" id="56029316"/>
<keyword evidence="2" id="KW-0472">Membrane</keyword>
<feature type="transmembrane region" description="Helical" evidence="2">
    <location>
        <begin position="40"/>
        <end position="60"/>
    </location>
</feature>
<reference evidence="3 4" key="1">
    <citation type="submission" date="2020-07" db="EMBL/GenBank/DDBJ databases">
        <title>Gai3-2, isolated from salt lake.</title>
        <authorList>
            <person name="Cui H."/>
            <person name="Shi X."/>
        </authorList>
    </citation>
    <scope>NUCLEOTIDE SEQUENCE [LARGE SCALE GENOMIC DNA]</scope>
    <source>
        <strain evidence="3 4">Gai3-2</strain>
    </source>
</reference>
<gene>
    <name evidence="3" type="ORF">HUG10_10745</name>
</gene>
<organism evidence="3 4">
    <name type="scientific">Halorarum halophilum</name>
    <dbReference type="NCBI Taxonomy" id="2743090"/>
    <lineage>
        <taxon>Archaea</taxon>
        <taxon>Methanobacteriati</taxon>
        <taxon>Methanobacteriota</taxon>
        <taxon>Stenosarchaea group</taxon>
        <taxon>Halobacteria</taxon>
        <taxon>Halobacteriales</taxon>
        <taxon>Haloferacaceae</taxon>
        <taxon>Halorarum</taxon>
    </lineage>
</organism>
<protein>
    <submittedName>
        <fullName evidence="3">Uncharacterized protein</fullName>
    </submittedName>
</protein>
<evidence type="ECO:0000313" key="3">
    <source>
        <dbReference type="EMBL" id="QLG28001.1"/>
    </source>
</evidence>
<keyword evidence="2" id="KW-1133">Transmembrane helix</keyword>
<sequence length="300" mass="30972">MSPAPPPSAPPPDAPGPGTPPPVEWSSSGGERVRVVVHHLVAGVLLATGLLALLVVAFVIVSSVRSGASDRIVLFVVLALVGGPLSLVYLAVAAEHGDPGRLIELFPPATSLRPRWLAVTVPVGVLLVFAGFAYPPLLAAYLGGFLLLAVAGSALFPEGRLDPAAGTLAVPVGDREHEHDLSGLRSVSTLRVGDVVLCRLGYAGVRGLSAPFLIGVPADRSDEIRRGLEAIRGRTDVEAAGQSRAVVAVLVAFGGFFLLVALGMGVLSWRSGEPSLTVYGGLMTGGLGLLFVWLGRVSRR</sequence>
<feature type="transmembrane region" description="Helical" evidence="2">
    <location>
        <begin position="72"/>
        <end position="94"/>
    </location>
</feature>
<feature type="transmembrane region" description="Helical" evidence="2">
    <location>
        <begin position="245"/>
        <end position="270"/>
    </location>
</feature>
<dbReference type="OrthoDB" id="385705at2157"/>
<feature type="transmembrane region" description="Helical" evidence="2">
    <location>
        <begin position="115"/>
        <end position="132"/>
    </location>
</feature>
<evidence type="ECO:0000256" key="1">
    <source>
        <dbReference type="SAM" id="MobiDB-lite"/>
    </source>
</evidence>